<feature type="compositionally biased region" description="Basic residues" evidence="6">
    <location>
        <begin position="643"/>
        <end position="653"/>
    </location>
</feature>
<feature type="region of interest" description="Disordered" evidence="6">
    <location>
        <begin position="1"/>
        <end position="34"/>
    </location>
</feature>
<dbReference type="Pfam" id="PF04855">
    <property type="entry name" value="SNF5"/>
    <property type="match status" value="1"/>
</dbReference>
<evidence type="ECO:0000256" key="4">
    <source>
        <dbReference type="ARBA" id="ARBA00023163"/>
    </source>
</evidence>
<dbReference type="GO" id="GO:0045991">
    <property type="term" value="P:carbon catabolite activation of transcription"/>
    <property type="evidence" value="ECO:0007669"/>
    <property type="project" value="EnsemblFungi"/>
</dbReference>
<comment type="similarity">
    <text evidence="2">Belongs to the SNF5 family.</text>
</comment>
<evidence type="ECO:0000256" key="1">
    <source>
        <dbReference type="ARBA" id="ARBA00004123"/>
    </source>
</evidence>
<feature type="compositionally biased region" description="Low complexity" evidence="6">
    <location>
        <begin position="82"/>
        <end position="97"/>
    </location>
</feature>
<dbReference type="VEuPathDB" id="FungiDB:CAGL0L02123g"/>
<keyword evidence="3" id="KW-0805">Transcription regulation</keyword>
<evidence type="ECO:0000256" key="2">
    <source>
        <dbReference type="ARBA" id="ARBA00010239"/>
    </source>
</evidence>
<name>A0A0W0D9K5_CANGB</name>
<evidence type="ECO:0000256" key="3">
    <source>
        <dbReference type="ARBA" id="ARBA00023015"/>
    </source>
</evidence>
<feature type="region of interest" description="Disordered" evidence="6">
    <location>
        <begin position="211"/>
        <end position="233"/>
    </location>
</feature>
<evidence type="ECO:0000313" key="9">
    <source>
        <dbReference type="Proteomes" id="UP000054886"/>
    </source>
</evidence>
<reference evidence="8 9" key="1">
    <citation type="submission" date="2015-10" db="EMBL/GenBank/DDBJ databases">
        <title>Draft genomes sequences of Candida glabrata isolates 1A, 1B, 2A, 2B, 3A and 3B.</title>
        <authorList>
            <person name="Haavelsrud O.E."/>
            <person name="Gaustad P."/>
        </authorList>
    </citation>
    <scope>NUCLEOTIDE SEQUENCE [LARGE SCALE GENOMIC DNA]</scope>
    <source>
        <strain evidence="8">910700640</strain>
    </source>
</reference>
<feature type="region of interest" description="Disordered" evidence="6">
    <location>
        <begin position="82"/>
        <end position="166"/>
    </location>
</feature>
<feature type="compositionally biased region" description="Polar residues" evidence="6">
    <location>
        <begin position="98"/>
        <end position="156"/>
    </location>
</feature>
<organism evidence="8 9">
    <name type="scientific">Candida glabrata</name>
    <name type="common">Yeast</name>
    <name type="synonym">Torulopsis glabrata</name>
    <dbReference type="NCBI Taxonomy" id="5478"/>
    <lineage>
        <taxon>Eukaryota</taxon>
        <taxon>Fungi</taxon>
        <taxon>Dikarya</taxon>
        <taxon>Ascomycota</taxon>
        <taxon>Saccharomycotina</taxon>
        <taxon>Saccharomycetes</taxon>
        <taxon>Saccharomycetales</taxon>
        <taxon>Saccharomycetaceae</taxon>
        <taxon>Nakaseomyces</taxon>
    </lineage>
</organism>
<protein>
    <submittedName>
        <fullName evidence="8">SWI/SNF chromatin-remodeling complex subunit SNF5</fullName>
    </submittedName>
</protein>
<dbReference type="Proteomes" id="UP000054886">
    <property type="component" value="Unassembled WGS sequence"/>
</dbReference>
<dbReference type="AlphaFoldDB" id="A0A0W0D9K5"/>
<dbReference type="VEuPathDB" id="FungiDB:GVI51_L01903"/>
<feature type="region of interest" description="Disordered" evidence="6">
    <location>
        <begin position="634"/>
        <end position="679"/>
    </location>
</feature>
<dbReference type="GO" id="GO:0061629">
    <property type="term" value="F:RNA polymerase II-specific DNA-binding transcription factor binding"/>
    <property type="evidence" value="ECO:0007669"/>
    <property type="project" value="EnsemblFungi"/>
</dbReference>
<dbReference type="VEuPathDB" id="FungiDB:GWK60_L06017"/>
<dbReference type="GO" id="GO:0000724">
    <property type="term" value="P:double-strand break repair via homologous recombination"/>
    <property type="evidence" value="ECO:0007669"/>
    <property type="project" value="EnsemblFungi"/>
</dbReference>
<feature type="compositionally biased region" description="Basic and acidic residues" evidence="6">
    <location>
        <begin position="938"/>
        <end position="955"/>
    </location>
</feature>
<keyword evidence="5" id="KW-0539">Nucleus</keyword>
<accession>A0A0W0D9K5</accession>
<comment type="subcellular location">
    <subcellularLocation>
        <location evidence="1">Nucleus</location>
    </subcellularLocation>
</comment>
<keyword evidence="4" id="KW-0804">Transcription</keyword>
<gene>
    <name evidence="8" type="ORF">AO440_004486</name>
    <name evidence="7" type="ORF">AO440_004520</name>
</gene>
<sequence length="1039" mass="115400">MNNQAADNVMNNDPNNGTQTSNTGKPNKKPNPQSASIMQTIFRNIGTPSFKLSQIPQQYLQNLTPQQLQMIQNRHQQLLYARMQQQQAQNSQASTPQEQVSAANKISTQRKPASNAPSPAVQENQQNHAFQQSNSTPTAFHNSPPNSSTGSVNPNTGGVPPTLPPQIAQLPLASQQQVLQTLKQQAIAKNNPAVVAAITAAEQHVKNLLEQQDQQNTGSKSQTKMTANKQGSRVVNQKMTTAANYVPESPGITNQIPPMALPQNIPPPQIDMRKYELPSFQTINYDPPETKLPNPSYWSSRNPTTDILLYEQITQRDKANVSAQHREVNGYDPFSIYGFSNKEYVSKLWHTLKYYQDLKTTRMKSITNTSQNIPTASIWGNGYSGYGNGITNTTTKVVPFHPVAGRNFYSPDKIKLYKQAMSEDAENLVPVRLEFDLERDKFFLRDTLLWNRNESVVDINEFVEDMVADYQFDTSIKRHAIDMISQSIKEQVQEYQPNPFIEEHLSRIGGDDMRITIKLDIVVGQTQLIDQFEWDLSNPDNSPEEFAECMCRELELPGEFVSAIAHSIREQVHMYHKSLIMLGYGFDGGIVEDDDIRSRILPVVTVDDVYRPPADCKVFTPNILQISPAELERLDKDKDRDTRRKRRQGRFSRRGNTNIGGMSMSSTNANASAANNSSVGGEATLPDIADIPRTFRTPIPSTILPGGVDLGPSVFSYNLETSVEYQSRGPPPEPVMPPCYVVDHIPGKSMLVSIKLPQKTAAPLAVEQHGQHFGGDSTNTDVPIKKEDDNISAEAAPSMQNISNPSQTIQAASEVPEDKREQDIDAITPIVESQTEEKKEEPETATENSEKIEDKETMDKVVEAESGEKQVVSEQELNSHIDEKLDGEKPPVDSTDIKKVGESEQVNGTPPLEVNTTQKEAKSPSDEVPQSIESGMKSSEEENKEGSSNDNRLESENINTSNENDNADTEVAGKDNEETEVAGKDNKETEVAGKDNEETEATRMSSEESGNQSDDNQTHNETTEKSDTDNTDGQEKTQL</sequence>
<evidence type="ECO:0000313" key="7">
    <source>
        <dbReference type="EMBL" id="KTB01113.1"/>
    </source>
</evidence>
<feature type="compositionally biased region" description="Basic and acidic residues" evidence="6">
    <location>
        <begin position="877"/>
        <end position="902"/>
    </location>
</feature>
<feature type="compositionally biased region" description="Polar residues" evidence="6">
    <location>
        <begin position="798"/>
        <end position="811"/>
    </location>
</feature>
<proteinExistence type="inferred from homology"/>
<feature type="compositionally biased region" description="Basic and acidic residues" evidence="6">
    <location>
        <begin position="971"/>
        <end position="996"/>
    </location>
</feature>
<feature type="compositionally biased region" description="Low complexity" evidence="6">
    <location>
        <begin position="662"/>
        <end position="678"/>
    </location>
</feature>
<evidence type="ECO:0000313" key="8">
    <source>
        <dbReference type="EMBL" id="KTB12557.1"/>
    </source>
</evidence>
<feature type="compositionally biased region" description="Basic and acidic residues" evidence="6">
    <location>
        <begin position="835"/>
        <end position="868"/>
    </location>
</feature>
<dbReference type="GO" id="GO:0005829">
    <property type="term" value="C:cytosol"/>
    <property type="evidence" value="ECO:0007669"/>
    <property type="project" value="EnsemblFungi"/>
</dbReference>
<feature type="region of interest" description="Disordered" evidence="6">
    <location>
        <begin position="796"/>
        <end position="1039"/>
    </location>
</feature>
<feature type="compositionally biased region" description="Polar residues" evidence="6">
    <location>
        <begin position="1002"/>
        <end position="1015"/>
    </location>
</feature>
<dbReference type="GO" id="GO:0006338">
    <property type="term" value="P:chromatin remodeling"/>
    <property type="evidence" value="ECO:0007669"/>
    <property type="project" value="EnsemblFungi"/>
</dbReference>
<feature type="compositionally biased region" description="Basic and acidic residues" evidence="6">
    <location>
        <begin position="1016"/>
        <end position="1039"/>
    </location>
</feature>
<dbReference type="GO" id="GO:0016514">
    <property type="term" value="C:SWI/SNF complex"/>
    <property type="evidence" value="ECO:0007669"/>
    <property type="project" value="EnsemblFungi"/>
</dbReference>
<dbReference type="EMBL" id="LLZZ01000020">
    <property type="protein sequence ID" value="KTB12557.1"/>
    <property type="molecule type" value="Genomic_DNA"/>
</dbReference>
<feature type="compositionally biased region" description="Polar residues" evidence="6">
    <location>
        <begin position="904"/>
        <end position="918"/>
    </location>
</feature>
<dbReference type="InterPro" id="IPR006939">
    <property type="entry name" value="SNF5"/>
</dbReference>
<dbReference type="PANTHER" id="PTHR10019">
    <property type="entry name" value="SNF5"/>
    <property type="match status" value="1"/>
</dbReference>
<evidence type="ECO:0000256" key="6">
    <source>
        <dbReference type="SAM" id="MobiDB-lite"/>
    </source>
</evidence>
<dbReference type="VEuPathDB" id="FungiDB:B1J91_L02123g"/>
<evidence type="ECO:0000256" key="5">
    <source>
        <dbReference type="ARBA" id="ARBA00023242"/>
    </source>
</evidence>
<dbReference type="GO" id="GO:0045944">
    <property type="term" value="P:positive regulation of transcription by RNA polymerase II"/>
    <property type="evidence" value="ECO:0007669"/>
    <property type="project" value="EnsemblFungi"/>
</dbReference>
<dbReference type="GO" id="GO:0000228">
    <property type="term" value="C:nuclear chromosome"/>
    <property type="evidence" value="ECO:0007669"/>
    <property type="project" value="InterPro"/>
</dbReference>
<dbReference type="GO" id="GO:2000219">
    <property type="term" value="P:positive regulation of invasive growth in response to glucose limitation"/>
    <property type="evidence" value="ECO:0007669"/>
    <property type="project" value="EnsemblFungi"/>
</dbReference>
<comment type="caution">
    <text evidence="8">The sequence shown here is derived from an EMBL/GenBank/DDBJ whole genome shotgun (WGS) entry which is preliminary data.</text>
</comment>
<dbReference type="EMBL" id="LLZZ01000132">
    <property type="protein sequence ID" value="KTB01113.1"/>
    <property type="molecule type" value="Genomic_DNA"/>
</dbReference>